<dbReference type="Pfam" id="PF08680">
    <property type="entry name" value="DUF1779"/>
    <property type="match status" value="1"/>
</dbReference>
<comment type="caution">
    <text evidence="1">The sequence shown here is derived from an EMBL/GenBank/DDBJ whole genome shotgun (WGS) entry which is preliminary data.</text>
</comment>
<gene>
    <name evidence="1" type="ORF">C8P63_105126</name>
</gene>
<dbReference type="Gene3D" id="3.30.360.40">
    <property type="entry name" value="YwmB-like"/>
    <property type="match status" value="1"/>
</dbReference>
<dbReference type="RefSeq" id="WP_108022331.1">
    <property type="nucleotide sequence ID" value="NZ_QBKR01000005.1"/>
</dbReference>
<proteinExistence type="predicted"/>
<evidence type="ECO:0000313" key="1">
    <source>
        <dbReference type="EMBL" id="PTX62531.1"/>
    </source>
</evidence>
<protein>
    <submittedName>
        <fullName evidence="1">TATA-box binding protein</fullName>
    </submittedName>
</protein>
<dbReference type="SUPFAM" id="SSF143842">
    <property type="entry name" value="YwmB-like"/>
    <property type="match status" value="1"/>
</dbReference>
<dbReference type="OrthoDB" id="2374820at2"/>
<dbReference type="InterPro" id="IPR036209">
    <property type="entry name" value="YwmB-like_sf"/>
</dbReference>
<name>A0A2T6C2H8_9BACL</name>
<sequence>MLRRGFGIPALLLISALFIAFSTAPRDEEKLIRTFSRTGAEAERYMLHHGGRTDRNFTPDDVQGLARGLAGELGLDSVRVRKTPDGTRFESEGRWSRNILLELTVINDRSYDLFVQPYISIRAEGSGLPDSRLFDTRKRLNRALQKYRIQPRTHFSIQGRLHAGGRADGRERDRMIDRIMKELGAGEVESMHAERTVSVSAYTPLFNGGLQTRGGTMNVQVAAKDGHGDGEVVLTLGTPIITIEY</sequence>
<keyword evidence="2" id="KW-1185">Reference proteome</keyword>
<dbReference type="EMBL" id="QBKR01000005">
    <property type="protein sequence ID" value="PTX62531.1"/>
    <property type="molecule type" value="Genomic_DNA"/>
</dbReference>
<organism evidence="1 2">
    <name type="scientific">Melghirimyces profundicolus</name>
    <dbReference type="NCBI Taxonomy" id="1242148"/>
    <lineage>
        <taxon>Bacteria</taxon>
        <taxon>Bacillati</taxon>
        <taxon>Bacillota</taxon>
        <taxon>Bacilli</taxon>
        <taxon>Bacillales</taxon>
        <taxon>Thermoactinomycetaceae</taxon>
        <taxon>Melghirimyces</taxon>
    </lineage>
</organism>
<dbReference type="InterPro" id="IPR014794">
    <property type="entry name" value="DUF1779"/>
</dbReference>
<dbReference type="AlphaFoldDB" id="A0A2T6C2H8"/>
<dbReference type="Proteomes" id="UP000244240">
    <property type="component" value="Unassembled WGS sequence"/>
</dbReference>
<reference evidence="1 2" key="1">
    <citation type="submission" date="2018-04" db="EMBL/GenBank/DDBJ databases">
        <title>Genomic Encyclopedia of Archaeal and Bacterial Type Strains, Phase II (KMG-II): from individual species to whole genera.</title>
        <authorList>
            <person name="Goeker M."/>
        </authorList>
    </citation>
    <scope>NUCLEOTIDE SEQUENCE [LARGE SCALE GENOMIC DNA]</scope>
    <source>
        <strain evidence="1 2">DSM 45787</strain>
    </source>
</reference>
<evidence type="ECO:0000313" key="2">
    <source>
        <dbReference type="Proteomes" id="UP000244240"/>
    </source>
</evidence>
<accession>A0A2T6C2H8</accession>